<proteinExistence type="predicted"/>
<organism evidence="1 2">
    <name type="scientific">Paenibacillus illinoisensis</name>
    <dbReference type="NCBI Taxonomy" id="59845"/>
    <lineage>
        <taxon>Bacteria</taxon>
        <taxon>Bacillati</taxon>
        <taxon>Bacillota</taxon>
        <taxon>Bacilli</taxon>
        <taxon>Bacillales</taxon>
        <taxon>Paenibacillaceae</taxon>
        <taxon>Paenibacillus</taxon>
    </lineage>
</organism>
<comment type="caution">
    <text evidence="1">The sequence shown here is derived from an EMBL/GenBank/DDBJ whole genome shotgun (WGS) entry which is preliminary data.</text>
</comment>
<name>A0A2W0CCJ9_9BACL</name>
<evidence type="ECO:0000313" key="1">
    <source>
        <dbReference type="EMBL" id="PYY29724.1"/>
    </source>
</evidence>
<sequence>MEQEGLNVSQVSAKTLEEDWRVVNDSSFTRTLYIITIALESLKYKEIADFIHARLDRYTRNMTFGEHIDNNDIEKLLQDIETCKLLINRTDEYKIRETTNSTKSRVEYILGLSVD</sequence>
<protein>
    <submittedName>
        <fullName evidence="1">Uncharacterized protein</fullName>
    </submittedName>
</protein>
<dbReference type="AlphaFoldDB" id="A0A2W0CCJ9"/>
<dbReference type="EMBL" id="PRLG01000015">
    <property type="protein sequence ID" value="PYY29724.1"/>
    <property type="molecule type" value="Genomic_DNA"/>
</dbReference>
<reference evidence="1 2" key="1">
    <citation type="submission" date="2018-01" db="EMBL/GenBank/DDBJ databases">
        <title>Genome sequence of the PGP bacterium Paenibacillus illinoisensis E3.</title>
        <authorList>
            <person name="Rolli E."/>
            <person name="Marasco R."/>
            <person name="Bessem C."/>
            <person name="Michoud G."/>
            <person name="Gaiarsa S."/>
            <person name="Borin S."/>
            <person name="Daffonchio D."/>
        </authorList>
    </citation>
    <scope>NUCLEOTIDE SEQUENCE [LARGE SCALE GENOMIC DNA]</scope>
    <source>
        <strain evidence="1 2">E3</strain>
    </source>
</reference>
<dbReference type="Proteomes" id="UP000247459">
    <property type="component" value="Unassembled WGS sequence"/>
</dbReference>
<evidence type="ECO:0000313" key="2">
    <source>
        <dbReference type="Proteomes" id="UP000247459"/>
    </source>
</evidence>
<accession>A0A2W0CCJ9</accession>
<gene>
    <name evidence="1" type="ORF">PIL02S_01924</name>
</gene>